<proteinExistence type="predicted"/>
<dbReference type="GO" id="GO:1901135">
    <property type="term" value="P:carbohydrate derivative metabolic process"/>
    <property type="evidence" value="ECO:0007669"/>
    <property type="project" value="InterPro"/>
</dbReference>
<dbReference type="InterPro" id="IPR001347">
    <property type="entry name" value="SIS_dom"/>
</dbReference>
<dbReference type="Gene3D" id="3.40.50.10490">
    <property type="entry name" value="Glucose-6-phosphate isomerase like protein, domain 1"/>
    <property type="match status" value="1"/>
</dbReference>
<evidence type="ECO:0000313" key="2">
    <source>
        <dbReference type="EMBL" id="MPM96122.1"/>
    </source>
</evidence>
<reference evidence="2" key="1">
    <citation type="submission" date="2019-08" db="EMBL/GenBank/DDBJ databases">
        <authorList>
            <person name="Kucharzyk K."/>
            <person name="Murdoch R.W."/>
            <person name="Higgins S."/>
            <person name="Loffler F."/>
        </authorList>
    </citation>
    <scope>NUCLEOTIDE SEQUENCE</scope>
</reference>
<name>A0A645E6D7_9ZZZZ</name>
<evidence type="ECO:0000259" key="1">
    <source>
        <dbReference type="PROSITE" id="PS51464"/>
    </source>
</evidence>
<dbReference type="Pfam" id="PF01380">
    <property type="entry name" value="SIS"/>
    <property type="match status" value="1"/>
</dbReference>
<sequence>MERPARFISPAEAVHGATGFLQRGDVMLLASRGGKTAELIPILSICKEKGVTIIAVTEDPESPLAKGADIVLQMLVTREVDRFNMQGTTSFTVLSVLFDALQAALIVETDFQSEQFALIHPGGAVGARLNPAKP</sequence>
<dbReference type="AlphaFoldDB" id="A0A645E6D7"/>
<dbReference type="GO" id="GO:0097367">
    <property type="term" value="F:carbohydrate derivative binding"/>
    <property type="evidence" value="ECO:0007669"/>
    <property type="project" value="InterPro"/>
</dbReference>
<dbReference type="SUPFAM" id="SSF53697">
    <property type="entry name" value="SIS domain"/>
    <property type="match status" value="1"/>
</dbReference>
<dbReference type="InterPro" id="IPR046348">
    <property type="entry name" value="SIS_dom_sf"/>
</dbReference>
<dbReference type="EC" id="5.3.1.13" evidence="2"/>
<accession>A0A645E6D7</accession>
<feature type="domain" description="SIS" evidence="1">
    <location>
        <begin position="1"/>
        <end position="111"/>
    </location>
</feature>
<keyword evidence="2" id="KW-0413">Isomerase</keyword>
<dbReference type="EMBL" id="VSSQ01042530">
    <property type="protein sequence ID" value="MPM96122.1"/>
    <property type="molecule type" value="Genomic_DNA"/>
</dbReference>
<dbReference type="PANTHER" id="PTHR38418">
    <property type="entry name" value="SUGAR ISOMERASE, KPSF/GUTQ (AFU_ORTHOLOGUE AFUA_6G08860)"/>
    <property type="match status" value="1"/>
</dbReference>
<dbReference type="GO" id="GO:0019146">
    <property type="term" value="F:arabinose-5-phosphate isomerase activity"/>
    <property type="evidence" value="ECO:0007669"/>
    <property type="project" value="UniProtKB-EC"/>
</dbReference>
<protein>
    <submittedName>
        <fullName evidence="2">Arabinose 5-phosphate isomerase KdsD</fullName>
        <ecNumber evidence="2">5.3.1.13</ecNumber>
    </submittedName>
</protein>
<gene>
    <name evidence="2" type="primary">kdsD_18</name>
    <name evidence="2" type="ORF">SDC9_143279</name>
</gene>
<organism evidence="2">
    <name type="scientific">bioreactor metagenome</name>
    <dbReference type="NCBI Taxonomy" id="1076179"/>
    <lineage>
        <taxon>unclassified sequences</taxon>
        <taxon>metagenomes</taxon>
        <taxon>ecological metagenomes</taxon>
    </lineage>
</organism>
<dbReference type="PROSITE" id="PS51464">
    <property type="entry name" value="SIS"/>
    <property type="match status" value="1"/>
</dbReference>
<comment type="caution">
    <text evidence="2">The sequence shown here is derived from an EMBL/GenBank/DDBJ whole genome shotgun (WGS) entry which is preliminary data.</text>
</comment>
<dbReference type="PANTHER" id="PTHR38418:SF2">
    <property type="entry name" value="SUGAR ISOMERASE, KPSF_GUTQ (AFU_ORTHOLOGUE AFUA_6G08860)"/>
    <property type="match status" value="1"/>
</dbReference>